<dbReference type="PRINTS" id="PR00080">
    <property type="entry name" value="SDRFAMILY"/>
</dbReference>
<dbReference type="Gene3D" id="3.40.50.720">
    <property type="entry name" value="NAD(P)-binding Rossmann-like Domain"/>
    <property type="match status" value="1"/>
</dbReference>
<dbReference type="PANTHER" id="PTHR43639:SF1">
    <property type="entry name" value="SHORT-CHAIN DEHYDROGENASE_REDUCTASE FAMILY PROTEIN"/>
    <property type="match status" value="1"/>
</dbReference>
<dbReference type="EMBL" id="JADKYB010000003">
    <property type="protein sequence ID" value="MBM9504339.1"/>
    <property type="molecule type" value="Genomic_DNA"/>
</dbReference>
<dbReference type="CDD" id="cd05233">
    <property type="entry name" value="SDR_c"/>
    <property type="match status" value="1"/>
</dbReference>
<evidence type="ECO:0000313" key="3">
    <source>
        <dbReference type="EMBL" id="MBM9504339.1"/>
    </source>
</evidence>
<dbReference type="PROSITE" id="PS00061">
    <property type="entry name" value="ADH_SHORT"/>
    <property type="match status" value="1"/>
</dbReference>
<comment type="caution">
    <text evidence="3">The sequence shown here is derived from an EMBL/GenBank/DDBJ whole genome shotgun (WGS) entry which is preliminary data.</text>
</comment>
<dbReference type="SUPFAM" id="SSF51735">
    <property type="entry name" value="NAD(P)-binding Rossmann-fold domains"/>
    <property type="match status" value="1"/>
</dbReference>
<evidence type="ECO:0000256" key="2">
    <source>
        <dbReference type="ARBA" id="ARBA00023002"/>
    </source>
</evidence>
<dbReference type="Proteomes" id="UP000749040">
    <property type="component" value="Unassembled WGS sequence"/>
</dbReference>
<dbReference type="PANTHER" id="PTHR43639">
    <property type="entry name" value="OXIDOREDUCTASE, SHORT-CHAIN DEHYDROGENASE/REDUCTASE FAMILY (AFU_ORTHOLOGUE AFUA_5G02870)"/>
    <property type="match status" value="1"/>
</dbReference>
<evidence type="ECO:0000256" key="1">
    <source>
        <dbReference type="ARBA" id="ARBA00006484"/>
    </source>
</evidence>
<dbReference type="InterPro" id="IPR002347">
    <property type="entry name" value="SDR_fam"/>
</dbReference>
<gene>
    <name evidence="3" type="ORF">ITX44_07280</name>
</gene>
<organism evidence="3 4">
    <name type="scientific">Actinacidiphila acididurans</name>
    <dbReference type="NCBI Taxonomy" id="2784346"/>
    <lineage>
        <taxon>Bacteria</taxon>
        <taxon>Bacillati</taxon>
        <taxon>Actinomycetota</taxon>
        <taxon>Actinomycetes</taxon>
        <taxon>Kitasatosporales</taxon>
        <taxon>Streptomycetaceae</taxon>
        <taxon>Actinacidiphila</taxon>
    </lineage>
</organism>
<comment type="similarity">
    <text evidence="1">Belongs to the short-chain dehydrogenases/reductases (SDR) family.</text>
</comment>
<reference evidence="3 4" key="1">
    <citation type="submission" date="2021-01" db="EMBL/GenBank/DDBJ databases">
        <title>Streptomyces acididurans sp. nov., isolated from a peat swamp forest soil.</title>
        <authorList>
            <person name="Chantavorakit T."/>
            <person name="Duangmal K."/>
        </authorList>
    </citation>
    <scope>NUCLEOTIDE SEQUENCE [LARGE SCALE GENOMIC DNA]</scope>
    <source>
        <strain evidence="3 4">KK5PA1</strain>
    </source>
</reference>
<protein>
    <submittedName>
        <fullName evidence="3">SDR family oxidoreductase</fullName>
    </submittedName>
</protein>
<name>A0ABS2TLX2_9ACTN</name>
<keyword evidence="2" id="KW-0560">Oxidoreductase</keyword>
<proteinExistence type="inferred from homology"/>
<evidence type="ECO:0000313" key="4">
    <source>
        <dbReference type="Proteomes" id="UP000749040"/>
    </source>
</evidence>
<dbReference type="Pfam" id="PF13561">
    <property type="entry name" value="adh_short_C2"/>
    <property type="match status" value="1"/>
</dbReference>
<sequence length="265" mass="27093">MRTNEELLASLTPDTVLAGRTALVTGSSAGIGEAVARVLAASGAEVVVSGRDAGRVQGVVDAIVKAGGRAHALTADLGAEPAGIRAFAQRAEDALGGTVDILVNNAGVYPGTLTETVTDDEMQALWATNIRAPHVLVAGLAPRMAERGSGVIVNIGSWMARVGVPYKALYPATKAAVEQLTRAWAAEYGTRGVRVNTVAPGATATRGNAAFADQLAEMTKGTPAGSPVRPIDIAYAVRFLASDEAPFIHGATLDVDGGIAATRLR</sequence>
<dbReference type="InterPro" id="IPR036291">
    <property type="entry name" value="NAD(P)-bd_dom_sf"/>
</dbReference>
<keyword evidence="4" id="KW-1185">Reference proteome</keyword>
<accession>A0ABS2TLX2</accession>
<dbReference type="PRINTS" id="PR00081">
    <property type="entry name" value="GDHRDH"/>
</dbReference>
<dbReference type="RefSeq" id="WP_205356191.1">
    <property type="nucleotide sequence ID" value="NZ_JADKYB010000003.1"/>
</dbReference>
<dbReference type="InterPro" id="IPR020904">
    <property type="entry name" value="Sc_DH/Rdtase_CS"/>
</dbReference>